<dbReference type="EMBL" id="CP045892">
    <property type="protein sequence ID" value="QQP53202.1"/>
    <property type="molecule type" value="Genomic_DNA"/>
</dbReference>
<keyword evidence="3" id="KW-1185">Reference proteome</keyword>
<accession>A0A7T8KC61</accession>
<evidence type="ECO:0000313" key="2">
    <source>
        <dbReference type="EMBL" id="QQP53202.1"/>
    </source>
</evidence>
<name>A0A7T8KC61_CALRO</name>
<reference evidence="3" key="1">
    <citation type="submission" date="2021-01" db="EMBL/GenBank/DDBJ databases">
        <title>Caligus Genome Assembly.</title>
        <authorList>
            <person name="Gallardo-Escarate C."/>
        </authorList>
    </citation>
    <scope>NUCLEOTIDE SEQUENCE [LARGE SCALE GENOMIC DNA]</scope>
</reference>
<evidence type="ECO:0000313" key="3">
    <source>
        <dbReference type="Proteomes" id="UP000595437"/>
    </source>
</evidence>
<feature type="compositionally biased region" description="Basic and acidic residues" evidence="1">
    <location>
        <begin position="230"/>
        <end position="240"/>
    </location>
</feature>
<dbReference type="Proteomes" id="UP000595437">
    <property type="component" value="Chromosome 3"/>
</dbReference>
<gene>
    <name evidence="2" type="ORF">FKW44_005584</name>
</gene>
<protein>
    <submittedName>
        <fullName evidence="2">LOC100679080</fullName>
    </submittedName>
</protein>
<evidence type="ECO:0000256" key="1">
    <source>
        <dbReference type="SAM" id="MobiDB-lite"/>
    </source>
</evidence>
<sequence>MAEVHYTPKCYSSGNRGTCEGDSLSLRKILQDYPGKVLKCQCQRASCELKQLLREENRRPQREPKWITLEEGLKEELIRVVGGSAAYQNVYDYCQKLSLAEPQVFSRMASSQGDTVLMELCVDKKIEWRLLTAQALAFISLYEEHCPSFSLCGTPRTFARLSSRPSRTKGNSHPIWPPPTSRTPRTQPAGSPGPHGSPQASAQRRRLHRHPFRAPIPPGCRAQTGPPTGHCERRGKDPLRRGHGLQRPLCTRLLRELH</sequence>
<proteinExistence type="predicted"/>
<dbReference type="AlphaFoldDB" id="A0A7T8KC61"/>
<organism evidence="2 3">
    <name type="scientific">Caligus rogercresseyi</name>
    <name type="common">Sea louse</name>
    <dbReference type="NCBI Taxonomy" id="217165"/>
    <lineage>
        <taxon>Eukaryota</taxon>
        <taxon>Metazoa</taxon>
        <taxon>Ecdysozoa</taxon>
        <taxon>Arthropoda</taxon>
        <taxon>Crustacea</taxon>
        <taxon>Multicrustacea</taxon>
        <taxon>Hexanauplia</taxon>
        <taxon>Copepoda</taxon>
        <taxon>Siphonostomatoida</taxon>
        <taxon>Caligidae</taxon>
        <taxon>Caligus</taxon>
    </lineage>
</organism>
<feature type="compositionally biased region" description="Basic residues" evidence="1">
    <location>
        <begin position="203"/>
        <end position="212"/>
    </location>
</feature>
<feature type="region of interest" description="Disordered" evidence="1">
    <location>
        <begin position="161"/>
        <end position="244"/>
    </location>
</feature>
<dbReference type="OrthoDB" id="10533689at2759"/>